<organism evidence="1 2">
    <name type="scientific">Goodea atripinnis</name>
    <dbReference type="NCBI Taxonomy" id="208336"/>
    <lineage>
        <taxon>Eukaryota</taxon>
        <taxon>Metazoa</taxon>
        <taxon>Chordata</taxon>
        <taxon>Craniata</taxon>
        <taxon>Vertebrata</taxon>
        <taxon>Euteleostomi</taxon>
        <taxon>Actinopterygii</taxon>
        <taxon>Neopterygii</taxon>
        <taxon>Teleostei</taxon>
        <taxon>Neoteleostei</taxon>
        <taxon>Acanthomorphata</taxon>
        <taxon>Ovalentaria</taxon>
        <taxon>Atherinomorphae</taxon>
        <taxon>Cyprinodontiformes</taxon>
        <taxon>Goodeidae</taxon>
        <taxon>Goodea</taxon>
    </lineage>
</organism>
<sequence length="145" mass="16511">MYAVSTEFPPPPNTPLMSVESTPHRWHVHAEEEQVFHFGLHFLSVFTPADIITTALMIGIFCSNSPSLLRALDRHFITHPKLRQNRQSPRRPAQLPRSWLLSDALAPPAGQPRYCQLTVPEYRGESLLRSTACDCRAEEQNMCNM</sequence>
<proteinExistence type="predicted"/>
<comment type="caution">
    <text evidence="1">The sequence shown here is derived from an EMBL/GenBank/DDBJ whole genome shotgun (WGS) entry which is preliminary data.</text>
</comment>
<keyword evidence="2" id="KW-1185">Reference proteome</keyword>
<dbReference type="Proteomes" id="UP001476798">
    <property type="component" value="Unassembled WGS sequence"/>
</dbReference>
<evidence type="ECO:0000313" key="2">
    <source>
        <dbReference type="Proteomes" id="UP001476798"/>
    </source>
</evidence>
<protein>
    <submittedName>
        <fullName evidence="1">Uncharacterized protein</fullName>
    </submittedName>
</protein>
<name>A0ABV0NLK2_9TELE</name>
<reference evidence="1 2" key="1">
    <citation type="submission" date="2021-06" db="EMBL/GenBank/DDBJ databases">
        <authorList>
            <person name="Palmer J.M."/>
        </authorList>
    </citation>
    <scope>NUCLEOTIDE SEQUENCE [LARGE SCALE GENOMIC DNA]</scope>
    <source>
        <strain evidence="1 2">GA_2019</strain>
        <tissue evidence="1">Muscle</tissue>
    </source>
</reference>
<accession>A0ABV0NLK2</accession>
<gene>
    <name evidence="1" type="ORF">GOODEAATRI_015478</name>
</gene>
<evidence type="ECO:0000313" key="1">
    <source>
        <dbReference type="EMBL" id="MEQ2171911.1"/>
    </source>
</evidence>
<dbReference type="EMBL" id="JAHRIO010041127">
    <property type="protein sequence ID" value="MEQ2171911.1"/>
    <property type="molecule type" value="Genomic_DNA"/>
</dbReference>